<feature type="compositionally biased region" description="Basic and acidic residues" evidence="1">
    <location>
        <begin position="357"/>
        <end position="391"/>
    </location>
</feature>
<protein>
    <recommendedName>
        <fullName evidence="4">Reverse transcriptase domain-containing protein</fullName>
    </recommendedName>
</protein>
<feature type="compositionally biased region" description="Low complexity" evidence="1">
    <location>
        <begin position="393"/>
        <end position="406"/>
    </location>
</feature>
<evidence type="ECO:0000256" key="1">
    <source>
        <dbReference type="SAM" id="MobiDB-lite"/>
    </source>
</evidence>
<gene>
    <name evidence="2" type="ORF">Tco_1057008</name>
</gene>
<dbReference type="EMBL" id="BQNB010019189">
    <property type="protein sequence ID" value="GJT82666.1"/>
    <property type="molecule type" value="Genomic_DNA"/>
</dbReference>
<dbReference type="Proteomes" id="UP001151760">
    <property type="component" value="Unassembled WGS sequence"/>
</dbReference>
<evidence type="ECO:0000313" key="3">
    <source>
        <dbReference type="Proteomes" id="UP001151760"/>
    </source>
</evidence>
<sequence length="406" mass="46754">MTKARLHAVALIAPKSWILKFETKKDAEISPRSSVPRLENFQSKTQTRNKEINEAFSSRDSCSIALLDQYFNHSHKLVTVDLLGRHYVAITQQEKSSIQDSIGPPSKRMAHVLWSTLRDICQVKEKLRKRDEMPPKIHTKLAEIFELGALILWGRFRLQEETSTYSWLLTICQNGSKQKRSPPMMPELGGEKTKRIHDAKIKNRVFNVGDRVLLFNSRLKIFSGKLKSRWSGPFTVVQVFPYGTVELSQNSGPNFKVNGHRIILLLWREYPPRLSRISKRSPWTNKFGGRVKRRDPKQALRGRHPMLIRSMYSRIVKALDSVIFNSSFTSSASFWEFTLREDSAILSMGDLERITRKDEKKYKPKQTKPDSEWKAVKDKAQAKAKDQEKSKSKSNQQINSQNGAGN</sequence>
<feature type="region of interest" description="Disordered" evidence="1">
    <location>
        <begin position="357"/>
        <end position="406"/>
    </location>
</feature>
<evidence type="ECO:0000313" key="2">
    <source>
        <dbReference type="EMBL" id="GJT82666.1"/>
    </source>
</evidence>
<evidence type="ECO:0008006" key="4">
    <source>
        <dbReference type="Google" id="ProtNLM"/>
    </source>
</evidence>
<accession>A0ABQ5H4B2</accession>
<keyword evidence="3" id="KW-1185">Reference proteome</keyword>
<organism evidence="2 3">
    <name type="scientific">Tanacetum coccineum</name>
    <dbReference type="NCBI Taxonomy" id="301880"/>
    <lineage>
        <taxon>Eukaryota</taxon>
        <taxon>Viridiplantae</taxon>
        <taxon>Streptophyta</taxon>
        <taxon>Embryophyta</taxon>
        <taxon>Tracheophyta</taxon>
        <taxon>Spermatophyta</taxon>
        <taxon>Magnoliopsida</taxon>
        <taxon>eudicotyledons</taxon>
        <taxon>Gunneridae</taxon>
        <taxon>Pentapetalae</taxon>
        <taxon>asterids</taxon>
        <taxon>campanulids</taxon>
        <taxon>Asterales</taxon>
        <taxon>Asteraceae</taxon>
        <taxon>Asteroideae</taxon>
        <taxon>Anthemideae</taxon>
        <taxon>Anthemidinae</taxon>
        <taxon>Tanacetum</taxon>
    </lineage>
</organism>
<comment type="caution">
    <text evidence="2">The sequence shown here is derived from an EMBL/GenBank/DDBJ whole genome shotgun (WGS) entry which is preliminary data.</text>
</comment>
<name>A0ABQ5H4B2_9ASTR</name>
<reference evidence="2" key="1">
    <citation type="journal article" date="2022" name="Int. J. Mol. Sci.">
        <title>Draft Genome of Tanacetum Coccineum: Genomic Comparison of Closely Related Tanacetum-Family Plants.</title>
        <authorList>
            <person name="Yamashiro T."/>
            <person name="Shiraishi A."/>
            <person name="Nakayama K."/>
            <person name="Satake H."/>
        </authorList>
    </citation>
    <scope>NUCLEOTIDE SEQUENCE</scope>
</reference>
<proteinExistence type="predicted"/>
<reference evidence="2" key="2">
    <citation type="submission" date="2022-01" db="EMBL/GenBank/DDBJ databases">
        <authorList>
            <person name="Yamashiro T."/>
            <person name="Shiraishi A."/>
            <person name="Satake H."/>
            <person name="Nakayama K."/>
        </authorList>
    </citation>
    <scope>NUCLEOTIDE SEQUENCE</scope>
</reference>